<comment type="caution">
    <text evidence="1">The sequence shown here is derived from an EMBL/GenBank/DDBJ whole genome shotgun (WGS) entry which is preliminary data.</text>
</comment>
<evidence type="ECO:0000313" key="1">
    <source>
        <dbReference type="EMBL" id="KKN46889.1"/>
    </source>
</evidence>
<evidence type="ECO:0008006" key="2">
    <source>
        <dbReference type="Google" id="ProtNLM"/>
    </source>
</evidence>
<gene>
    <name evidence="1" type="ORF">LCGC14_0668560</name>
</gene>
<dbReference type="EMBL" id="LAZR01001307">
    <property type="protein sequence ID" value="KKN46889.1"/>
    <property type="molecule type" value="Genomic_DNA"/>
</dbReference>
<sequence>MDRREDILVRLLAVLKTVGAATVERNLQVADDGNFPALQMMDGDEEADDSPFGRARPANAPNMIAMTPHVHILLGEVPEDVGSELNRWRARLLKAVLNDTALGNLVTTNGEIRYEALAVSLQRGRQIIGEMGIVFTFVYPLKPAEL</sequence>
<organism evidence="1">
    <name type="scientific">marine sediment metagenome</name>
    <dbReference type="NCBI Taxonomy" id="412755"/>
    <lineage>
        <taxon>unclassified sequences</taxon>
        <taxon>metagenomes</taxon>
        <taxon>ecological metagenomes</taxon>
    </lineage>
</organism>
<name>A0A0F9QWR3_9ZZZZ</name>
<accession>A0A0F9QWR3</accession>
<protein>
    <recommendedName>
        <fullName evidence="2">DUF3168 domain-containing protein</fullName>
    </recommendedName>
</protein>
<proteinExistence type="predicted"/>
<reference evidence="1" key="1">
    <citation type="journal article" date="2015" name="Nature">
        <title>Complex archaea that bridge the gap between prokaryotes and eukaryotes.</title>
        <authorList>
            <person name="Spang A."/>
            <person name="Saw J.H."/>
            <person name="Jorgensen S.L."/>
            <person name="Zaremba-Niedzwiedzka K."/>
            <person name="Martijn J."/>
            <person name="Lind A.E."/>
            <person name="van Eijk R."/>
            <person name="Schleper C."/>
            <person name="Guy L."/>
            <person name="Ettema T.J."/>
        </authorList>
    </citation>
    <scope>NUCLEOTIDE SEQUENCE</scope>
</reference>
<dbReference type="AlphaFoldDB" id="A0A0F9QWR3"/>